<gene>
    <name evidence="2" type="ORF">BECKH772A_GA0070896_103652</name>
</gene>
<reference evidence="2" key="1">
    <citation type="submission" date="2019-02" db="EMBL/GenBank/DDBJ databases">
        <authorList>
            <person name="Gruber-Vodicka R. H."/>
            <person name="Seah K. B. B."/>
        </authorList>
    </citation>
    <scope>NUCLEOTIDE SEQUENCE</scope>
    <source>
        <strain evidence="2">BECK_SA2B15</strain>
    </source>
</reference>
<organism evidence="2">
    <name type="scientific">Candidatus Kentrum eta</name>
    <dbReference type="NCBI Taxonomy" id="2126337"/>
    <lineage>
        <taxon>Bacteria</taxon>
        <taxon>Pseudomonadati</taxon>
        <taxon>Pseudomonadota</taxon>
        <taxon>Gammaproteobacteria</taxon>
        <taxon>Candidatus Kentrum</taxon>
    </lineage>
</organism>
<feature type="transmembrane region" description="Helical" evidence="1">
    <location>
        <begin position="28"/>
        <end position="53"/>
    </location>
</feature>
<proteinExistence type="predicted"/>
<evidence type="ECO:0000256" key="1">
    <source>
        <dbReference type="SAM" id="Phobius"/>
    </source>
</evidence>
<protein>
    <submittedName>
        <fullName evidence="2">Uncharacterized protein</fullName>
    </submittedName>
</protein>
<dbReference type="AlphaFoldDB" id="A0A450VGN8"/>
<name>A0A450VGN8_9GAMM</name>
<keyword evidence="1" id="KW-1133">Transmembrane helix</keyword>
<keyword evidence="1" id="KW-0812">Transmembrane</keyword>
<evidence type="ECO:0000313" key="2">
    <source>
        <dbReference type="EMBL" id="VFK03918.1"/>
    </source>
</evidence>
<accession>A0A450VGN8</accession>
<sequence>MLPMVCRKIIESEHRIPVFCQTISRFRILGIIGFNCIFLGICHIDIVNSLFCFRLNVLWKLIQNISCLMNPTPLIPAIRKDFSNSRPETERSVANEQFR</sequence>
<dbReference type="EMBL" id="CAADFG010000365">
    <property type="protein sequence ID" value="VFK03918.1"/>
    <property type="molecule type" value="Genomic_DNA"/>
</dbReference>
<keyword evidence="1" id="KW-0472">Membrane</keyword>